<protein>
    <recommendedName>
        <fullName evidence="6">ParG protein</fullName>
    </recommendedName>
</protein>
<accession>A0A1H0XJN1</accession>
<evidence type="ECO:0000313" key="5">
    <source>
        <dbReference type="Proteomes" id="UP000217103"/>
    </source>
</evidence>
<dbReference type="AlphaFoldDB" id="A0A1H0XJN1"/>
<dbReference type="InterPro" id="IPR010985">
    <property type="entry name" value="Ribbon_hlx_hlx"/>
</dbReference>
<evidence type="ECO:0008006" key="6">
    <source>
        <dbReference type="Google" id="ProtNLM"/>
    </source>
</evidence>
<reference evidence="2 5" key="1">
    <citation type="submission" date="2016-10" db="EMBL/GenBank/DDBJ databases">
        <authorList>
            <person name="de Groot N.N."/>
        </authorList>
    </citation>
    <scope>NUCLEOTIDE SEQUENCE [LARGE SCALE GENOMIC DNA]</scope>
    <source>
        <strain evidence="2 5">DSM 43794</strain>
    </source>
</reference>
<feature type="compositionally biased region" description="Basic and acidic residues" evidence="1">
    <location>
        <begin position="1"/>
        <end position="11"/>
    </location>
</feature>
<organism evidence="2 5">
    <name type="scientific">Thermostaphylospora chromogena</name>
    <dbReference type="NCBI Taxonomy" id="35622"/>
    <lineage>
        <taxon>Bacteria</taxon>
        <taxon>Bacillati</taxon>
        <taxon>Actinomycetota</taxon>
        <taxon>Actinomycetes</taxon>
        <taxon>Streptosporangiales</taxon>
        <taxon>Thermomonosporaceae</taxon>
        <taxon>Thermostaphylospora</taxon>
    </lineage>
</organism>
<sequence>MDTPDKGDRPQGPEMEGAKMISAATPAAPQQTEDPLVQFGGRIPASLRRRVKVVAAYEGIDGQTILRRALEEYIERHKPTNPL</sequence>
<dbReference type="Gene3D" id="1.10.1220.10">
    <property type="entry name" value="Met repressor-like"/>
    <property type="match status" value="1"/>
</dbReference>
<dbReference type="GO" id="GO:0006355">
    <property type="term" value="P:regulation of DNA-templated transcription"/>
    <property type="evidence" value="ECO:0007669"/>
    <property type="project" value="InterPro"/>
</dbReference>
<dbReference type="SUPFAM" id="SSF47598">
    <property type="entry name" value="Ribbon-helix-helix"/>
    <property type="match status" value="1"/>
</dbReference>
<name>A0A1H0XJN1_9ACTN</name>
<dbReference type="EMBL" id="FNKK01000001">
    <property type="protein sequence ID" value="SDQ03130.1"/>
    <property type="molecule type" value="Genomic_DNA"/>
</dbReference>
<proteinExistence type="predicted"/>
<dbReference type="EMBL" id="FNKK01000001">
    <property type="protein sequence ID" value="SDQ03374.1"/>
    <property type="molecule type" value="Genomic_DNA"/>
</dbReference>
<feature type="region of interest" description="Disordered" evidence="1">
    <location>
        <begin position="1"/>
        <end position="32"/>
    </location>
</feature>
<dbReference type="Proteomes" id="UP000217103">
    <property type="component" value="Unassembled WGS sequence"/>
</dbReference>
<evidence type="ECO:0000313" key="4">
    <source>
        <dbReference type="EMBL" id="SDQ03374.1"/>
    </source>
</evidence>
<keyword evidence="5" id="KW-1185">Reference proteome</keyword>
<evidence type="ECO:0000313" key="3">
    <source>
        <dbReference type="EMBL" id="SDQ03216.1"/>
    </source>
</evidence>
<dbReference type="EMBL" id="FNKK01000001">
    <property type="protein sequence ID" value="SDQ03216.1"/>
    <property type="molecule type" value="Genomic_DNA"/>
</dbReference>
<evidence type="ECO:0000313" key="2">
    <source>
        <dbReference type="EMBL" id="SDQ03130.1"/>
    </source>
</evidence>
<evidence type="ECO:0000256" key="1">
    <source>
        <dbReference type="SAM" id="MobiDB-lite"/>
    </source>
</evidence>
<gene>
    <name evidence="2" type="ORF">SAMN04489764_0004</name>
    <name evidence="3" type="ORF">SAMN04489764_0025</name>
    <name evidence="4" type="ORF">SAMN04489764_0051</name>
</gene>
<dbReference type="InterPro" id="IPR013321">
    <property type="entry name" value="Arc_rbn_hlx_hlx"/>
</dbReference>